<proteinExistence type="predicted"/>
<organism evidence="5 6">
    <name type="scientific">Aequorivita xiaoshiensis</name>
    <dbReference type="NCBI Taxonomy" id="2874476"/>
    <lineage>
        <taxon>Bacteria</taxon>
        <taxon>Pseudomonadati</taxon>
        <taxon>Bacteroidota</taxon>
        <taxon>Flavobacteriia</taxon>
        <taxon>Flavobacteriales</taxon>
        <taxon>Flavobacteriaceae</taxon>
        <taxon>Aequorivita</taxon>
    </lineage>
</organism>
<dbReference type="Proteomes" id="UP001139462">
    <property type="component" value="Unassembled WGS sequence"/>
</dbReference>
<dbReference type="RefSeq" id="WP_237608894.1">
    <property type="nucleotide sequence ID" value="NZ_JAIRBB010000012.1"/>
</dbReference>
<dbReference type="InterPro" id="IPR013783">
    <property type="entry name" value="Ig-like_fold"/>
</dbReference>
<feature type="domain" description="HYR" evidence="4">
    <location>
        <begin position="992"/>
        <end position="1079"/>
    </location>
</feature>
<feature type="domain" description="HYR" evidence="4">
    <location>
        <begin position="251"/>
        <end position="331"/>
    </location>
</feature>
<protein>
    <submittedName>
        <fullName evidence="5">HYR domain-containing protein</fullName>
    </submittedName>
</protein>
<evidence type="ECO:0000313" key="6">
    <source>
        <dbReference type="Proteomes" id="UP001139462"/>
    </source>
</evidence>
<dbReference type="InterPro" id="IPR003410">
    <property type="entry name" value="HYR_dom"/>
</dbReference>
<name>A0A9X1R6D5_9FLAO</name>
<evidence type="ECO:0000256" key="1">
    <source>
        <dbReference type="ARBA" id="ARBA00022729"/>
    </source>
</evidence>
<dbReference type="Pfam" id="PF18962">
    <property type="entry name" value="Por_Secre_tail"/>
    <property type="match status" value="1"/>
</dbReference>
<evidence type="ECO:0000256" key="3">
    <source>
        <dbReference type="SAM" id="SignalP"/>
    </source>
</evidence>
<dbReference type="Pfam" id="PF20009">
    <property type="entry name" value="GEVED"/>
    <property type="match status" value="1"/>
</dbReference>
<keyword evidence="6" id="KW-1185">Reference proteome</keyword>
<evidence type="ECO:0000259" key="4">
    <source>
        <dbReference type="PROSITE" id="PS50825"/>
    </source>
</evidence>
<comment type="caution">
    <text evidence="5">The sequence shown here is derived from an EMBL/GenBank/DDBJ whole genome shotgun (WGS) entry which is preliminary data.</text>
</comment>
<evidence type="ECO:0000256" key="2">
    <source>
        <dbReference type="ARBA" id="ARBA00022737"/>
    </source>
</evidence>
<dbReference type="PROSITE" id="PS50825">
    <property type="entry name" value="HYR"/>
    <property type="match status" value="3"/>
</dbReference>
<dbReference type="EMBL" id="JAIRBB010000012">
    <property type="protein sequence ID" value="MCG2431814.1"/>
    <property type="molecule type" value="Genomic_DNA"/>
</dbReference>
<dbReference type="Gene3D" id="2.60.40.10">
    <property type="entry name" value="Immunoglobulins"/>
    <property type="match status" value="2"/>
</dbReference>
<dbReference type="Pfam" id="PF02494">
    <property type="entry name" value="HYR"/>
    <property type="match status" value="2"/>
</dbReference>
<feature type="signal peptide" evidence="3">
    <location>
        <begin position="1"/>
        <end position="23"/>
    </location>
</feature>
<feature type="domain" description="HYR" evidence="4">
    <location>
        <begin position="166"/>
        <end position="250"/>
    </location>
</feature>
<accession>A0A9X1R6D5</accession>
<dbReference type="AlphaFoldDB" id="A0A9X1R6D5"/>
<dbReference type="PANTHER" id="PTHR24273:SF32">
    <property type="entry name" value="HYALIN"/>
    <property type="match status" value="1"/>
</dbReference>
<dbReference type="NCBIfam" id="TIGR04183">
    <property type="entry name" value="Por_Secre_tail"/>
    <property type="match status" value="1"/>
</dbReference>
<feature type="chain" id="PRO_5040790792" evidence="3">
    <location>
        <begin position="24"/>
        <end position="1168"/>
    </location>
</feature>
<gene>
    <name evidence="5" type="ORF">K8344_11835</name>
</gene>
<keyword evidence="2" id="KW-0677">Repeat</keyword>
<sequence length="1168" mass="120450">MKKITFLTLMALFLTSLGWQANAQYCAAAGNSTTYEKITNVTFAGINNSTTVHPGYSDFTSMVASLSPGGTEQLSITIDPDGGDYLYAFIDWNQNGILDDAGEAYNIAGPIGSSGPHTLNITVPASASLGDTRMRIKLKWGASDPGPCGTFSFGEVEDYTVNVGSVVGNPPVISCPTDITAYTEAGVCTAAVNFSDAIAFDTEDGAIPTTQTAGPASGSDFPLGVTVVEYSATDSDGNTVTCQFEVNVIDDEAPVAVCQDITVDLDSVTGMASITGADIDNGSTDNCGIASYTLDISSFDCSMIGENTVTLTVTDNSGNSSTCTATVTVQDTTAPEVFCVGGFGNFSESEDFESSSVPAGWTTNIILGSQDWTFGSGEMPTGGDFPTNAAIFDDDAAGSEDNIAELISPVYDLTGATAADISFDYALQDFAGLGLLRAEVWDGAAWQEVFLADNADIDPTNTGAIDVTAYINNAFQVKFTFDDETGWNWGAGVDNFLLNYQAASGGGLDVYLDANGVASIDPSDLVTGVTEACGYTITAGGVGGGAQGSLTSLFASGNNGAMGGAVYFDITVGPSDLDVTEIDINTADPGAFTMDVYTLVGTYVGNETNAAAWGTAVAVGSGTGAGQDAPSNAVLDNPITLSANTTYGIALVLDATHAHYYTNGDGSNQNFSNDDMSMSLGAASNTPFTTPIFAPRVFNGTIHYETSGGSGLDFTCADLGENMVEVTVTDSSGNTATCTAVVNVIDNIAPVITCGVVPVTTELEEFEGSTIPSGWTTEVLSGNADWAFGSGDMPTGGDFPTNAAIFNDDAAGSGEVNLVSLISPAYDITGAVSASISFDYALQEFAGDGTLAVDVYDGAAWQQVFFVDVDTDPTNSGSIDVMPYANANLQVRFTFDDEGAWGWGAGVDNFEITYETSATGNMIDVALGADGTATIDPYALLSNIDEACGIDTIATDVTTVTCADIGTPVLVTVFVSDASGNVASCVAEVNVVDLLGPEITCPADQTVDPGVGNLYYIVPDYFATGEATAMDNCTDPVTITSQDPAPGAALPDGVHTITLTATDEYGNSSTCSFELTVETVLGANENSLDTGVTLYPNPASTMVNLVNKTNIALESMTIFDVSGKMVSEINLSAMHGEKAVDISTLATGVYVVQIVGDNVSTVKRLIVE</sequence>
<dbReference type="InterPro" id="IPR045474">
    <property type="entry name" value="GEVED"/>
</dbReference>
<dbReference type="PANTHER" id="PTHR24273">
    <property type="entry name" value="FI04643P-RELATED"/>
    <property type="match status" value="1"/>
</dbReference>
<reference evidence="5" key="1">
    <citation type="submission" date="2021-09" db="EMBL/GenBank/DDBJ databases">
        <title>Genome of Aequorivita sp. strain F64183.</title>
        <authorList>
            <person name="Wang Y."/>
        </authorList>
    </citation>
    <scope>NUCLEOTIDE SEQUENCE</scope>
    <source>
        <strain evidence="5">F64183</strain>
    </source>
</reference>
<evidence type="ECO:0000313" key="5">
    <source>
        <dbReference type="EMBL" id="MCG2431814.1"/>
    </source>
</evidence>
<dbReference type="InterPro" id="IPR026444">
    <property type="entry name" value="Secre_tail"/>
</dbReference>
<keyword evidence="1 3" id="KW-0732">Signal</keyword>